<reference evidence="4 5" key="1">
    <citation type="journal article" date="2019" name="Commun. Biol.">
        <title>The bagworm genome reveals a unique fibroin gene that provides high tensile strength.</title>
        <authorList>
            <person name="Kono N."/>
            <person name="Nakamura H."/>
            <person name="Ohtoshi R."/>
            <person name="Tomita M."/>
            <person name="Numata K."/>
            <person name="Arakawa K."/>
        </authorList>
    </citation>
    <scope>NUCLEOTIDE SEQUENCE [LARGE SCALE GENOMIC DNA]</scope>
</reference>
<dbReference type="OrthoDB" id="5789657at2759"/>
<dbReference type="PANTHER" id="PTHR24373">
    <property type="entry name" value="SLIT RELATED LEUCINE-RICH REPEAT NEURONAL PROTEIN"/>
    <property type="match status" value="1"/>
</dbReference>
<evidence type="ECO:0000313" key="5">
    <source>
        <dbReference type="Proteomes" id="UP000299102"/>
    </source>
</evidence>
<dbReference type="SMART" id="SM00369">
    <property type="entry name" value="LRR_TYP"/>
    <property type="match status" value="2"/>
</dbReference>
<keyword evidence="3" id="KW-0677">Repeat</keyword>
<gene>
    <name evidence="4" type="primary">Lgr5</name>
    <name evidence="4" type="ORF">EVAR_7410_1</name>
</gene>
<dbReference type="GO" id="GO:0005615">
    <property type="term" value="C:extracellular space"/>
    <property type="evidence" value="ECO:0007669"/>
    <property type="project" value="TreeGrafter"/>
</dbReference>
<sequence length="413" mass="45652">MVDVGLGSWESRLGTAGSQNTYMVNILFSIWLPFAISEYIPPGPRYACPKETERYLFHPCVCEKGTDDGLFILCENAGLAVLSVGLGNIAGRGLPIEKLVLNECKISNLFGAILHRSTVRKLEIRNTPIETIDEYAFAGVNRTLQELKIINTKLKGFPKEAFKILGNLSLLYIDGHEITKLDKDIFAGSYITNRLEKLHIVNGQIADIPVEPFQHLKKLKTLDLHGNRIAVLKRNQFKGMREAEVLDLSIVLDFGPGCTLDFTPDLTLGFDSGPVLNFDPGYTFDFTPDLTLGFDSGPVLNFDPGYTLDFTPDLTFSFDSGPVLNFDPGYTLDFTPDLTLGFDSGPVLNFDPDYTLDFTPDLTFGFDSGPVLNFDSGYTLDFTSDLTLGFDSGSVLNFDPGYTLDFTPDLTFV</sequence>
<keyword evidence="1" id="KW-0433">Leucine-rich repeat</keyword>
<evidence type="ECO:0000256" key="1">
    <source>
        <dbReference type="ARBA" id="ARBA00022614"/>
    </source>
</evidence>
<dbReference type="AlphaFoldDB" id="A0A4C1V689"/>
<evidence type="ECO:0000256" key="2">
    <source>
        <dbReference type="ARBA" id="ARBA00022729"/>
    </source>
</evidence>
<dbReference type="Gene3D" id="3.80.10.10">
    <property type="entry name" value="Ribonuclease Inhibitor"/>
    <property type="match status" value="1"/>
</dbReference>
<keyword evidence="4" id="KW-0675">Receptor</keyword>
<keyword evidence="5" id="KW-1185">Reference proteome</keyword>
<organism evidence="4 5">
    <name type="scientific">Eumeta variegata</name>
    <name type="common">Bagworm moth</name>
    <name type="synonym">Eumeta japonica</name>
    <dbReference type="NCBI Taxonomy" id="151549"/>
    <lineage>
        <taxon>Eukaryota</taxon>
        <taxon>Metazoa</taxon>
        <taxon>Ecdysozoa</taxon>
        <taxon>Arthropoda</taxon>
        <taxon>Hexapoda</taxon>
        <taxon>Insecta</taxon>
        <taxon>Pterygota</taxon>
        <taxon>Neoptera</taxon>
        <taxon>Endopterygota</taxon>
        <taxon>Lepidoptera</taxon>
        <taxon>Glossata</taxon>
        <taxon>Ditrysia</taxon>
        <taxon>Tineoidea</taxon>
        <taxon>Psychidae</taxon>
        <taxon>Oiketicinae</taxon>
        <taxon>Eumeta</taxon>
    </lineage>
</organism>
<protein>
    <submittedName>
        <fullName evidence="4">Leucine-rich repeat-containing G-protein coupled receptor 5</fullName>
    </submittedName>
</protein>
<evidence type="ECO:0000313" key="4">
    <source>
        <dbReference type="EMBL" id="GBP34358.1"/>
    </source>
</evidence>
<keyword evidence="2" id="KW-0732">Signal</keyword>
<evidence type="ECO:0000256" key="3">
    <source>
        <dbReference type="ARBA" id="ARBA00022737"/>
    </source>
</evidence>
<dbReference type="InterPro" id="IPR001611">
    <property type="entry name" value="Leu-rich_rpt"/>
</dbReference>
<dbReference type="InterPro" id="IPR032675">
    <property type="entry name" value="LRR_dom_sf"/>
</dbReference>
<dbReference type="PANTHER" id="PTHR24373:SF378">
    <property type="entry name" value="FI03225P-RELATED"/>
    <property type="match status" value="1"/>
</dbReference>
<comment type="caution">
    <text evidence="4">The sequence shown here is derived from an EMBL/GenBank/DDBJ whole genome shotgun (WGS) entry which is preliminary data.</text>
</comment>
<dbReference type="GO" id="GO:0031012">
    <property type="term" value="C:extracellular matrix"/>
    <property type="evidence" value="ECO:0007669"/>
    <property type="project" value="TreeGrafter"/>
</dbReference>
<dbReference type="EMBL" id="BGZK01000287">
    <property type="protein sequence ID" value="GBP34358.1"/>
    <property type="molecule type" value="Genomic_DNA"/>
</dbReference>
<dbReference type="SUPFAM" id="SSF52058">
    <property type="entry name" value="L domain-like"/>
    <property type="match status" value="1"/>
</dbReference>
<dbReference type="STRING" id="151549.A0A4C1V689"/>
<name>A0A4C1V689_EUMVA</name>
<dbReference type="Proteomes" id="UP000299102">
    <property type="component" value="Unassembled WGS sequence"/>
</dbReference>
<dbReference type="InterPro" id="IPR003591">
    <property type="entry name" value="Leu-rich_rpt_typical-subtyp"/>
</dbReference>
<proteinExistence type="predicted"/>
<accession>A0A4C1V689</accession>
<dbReference type="InterPro" id="IPR050328">
    <property type="entry name" value="Dev_Immune_Receptor"/>
</dbReference>
<dbReference type="Pfam" id="PF13855">
    <property type="entry name" value="LRR_8"/>
    <property type="match status" value="1"/>
</dbReference>